<dbReference type="Proteomes" id="UP000766246">
    <property type="component" value="Unassembled WGS sequence"/>
</dbReference>
<reference evidence="1" key="1">
    <citation type="submission" date="2019-04" db="EMBL/GenBank/DDBJ databases">
        <title>Evolution of Biomass-Degrading Anaerobic Consortia Revealed by Metagenomics.</title>
        <authorList>
            <person name="Peng X."/>
        </authorList>
    </citation>
    <scope>NUCLEOTIDE SEQUENCE</scope>
    <source>
        <strain evidence="1">SIG311</strain>
    </source>
</reference>
<evidence type="ECO:0000313" key="2">
    <source>
        <dbReference type="Proteomes" id="UP000766246"/>
    </source>
</evidence>
<gene>
    <name evidence="1" type="ORF">E7272_08970</name>
</gene>
<dbReference type="InterPro" id="IPR009387">
    <property type="entry name" value="HigB-2"/>
</dbReference>
<dbReference type="Pfam" id="PF06296">
    <property type="entry name" value="RelE"/>
    <property type="match status" value="1"/>
</dbReference>
<sequence length="117" mass="13515">MTKTFIQTREFSRNWDRLGFNDDDLRLLELDIMKNPDKYPIMPGTGGLRKARVASDNKGKSGGARVCYVDFVFAETVYLITVYGKKEKDNLSKEERNAVKKLIEMLKKSLGGERYER</sequence>
<proteinExistence type="predicted"/>
<accession>A0A927U7W2</accession>
<name>A0A927U7W2_9FIRM</name>
<dbReference type="PIRSF" id="PIRSF039032">
    <property type="entry name" value="HigB-2"/>
    <property type="match status" value="1"/>
</dbReference>
<comment type="caution">
    <text evidence="1">The sequence shown here is derived from an EMBL/GenBank/DDBJ whole genome shotgun (WGS) entry which is preliminary data.</text>
</comment>
<organism evidence="1 2">
    <name type="scientific">Pseudobutyrivibrio ruminis</name>
    <dbReference type="NCBI Taxonomy" id="46206"/>
    <lineage>
        <taxon>Bacteria</taxon>
        <taxon>Bacillati</taxon>
        <taxon>Bacillota</taxon>
        <taxon>Clostridia</taxon>
        <taxon>Lachnospirales</taxon>
        <taxon>Lachnospiraceae</taxon>
        <taxon>Pseudobutyrivibrio</taxon>
    </lineage>
</organism>
<dbReference type="EMBL" id="SVER01000021">
    <property type="protein sequence ID" value="MBE5919961.1"/>
    <property type="molecule type" value="Genomic_DNA"/>
</dbReference>
<evidence type="ECO:0000313" key="1">
    <source>
        <dbReference type="EMBL" id="MBE5919961.1"/>
    </source>
</evidence>
<protein>
    <submittedName>
        <fullName evidence="1">Addiction module toxin RelE</fullName>
    </submittedName>
</protein>
<dbReference type="AlphaFoldDB" id="A0A927U7W2"/>